<evidence type="ECO:0000256" key="8">
    <source>
        <dbReference type="ARBA" id="ARBA00023319"/>
    </source>
</evidence>
<dbReference type="GeneTree" id="ENSGT01050000244843"/>
<name>A0A8P4KSM1_DICLA</name>
<evidence type="ECO:0000256" key="9">
    <source>
        <dbReference type="ARBA" id="ARBA00038221"/>
    </source>
</evidence>
<evidence type="ECO:0000313" key="13">
    <source>
        <dbReference type="Ensembl" id="ENSDLAP00005080190.1"/>
    </source>
</evidence>
<dbReference type="Proteomes" id="UP000694389">
    <property type="component" value="Unassembled WGS sequence"/>
</dbReference>
<protein>
    <recommendedName>
        <fullName evidence="12">Ig-like domain-containing protein</fullName>
    </recommendedName>
</protein>
<proteinExistence type="inferred from homology"/>
<reference evidence="13" key="1">
    <citation type="submission" date="2025-08" db="UniProtKB">
        <authorList>
            <consortium name="Ensembl"/>
        </authorList>
    </citation>
    <scope>IDENTIFICATION</scope>
</reference>
<dbReference type="FunFam" id="2.60.40.10:FF:000142">
    <property type="entry name" value="V-set domain-containing T-cell activation inhibitor 1"/>
    <property type="match status" value="1"/>
</dbReference>
<feature type="region of interest" description="Disordered" evidence="10">
    <location>
        <begin position="425"/>
        <end position="479"/>
    </location>
</feature>
<dbReference type="InterPro" id="IPR013783">
    <property type="entry name" value="Ig-like_fold"/>
</dbReference>
<evidence type="ECO:0000313" key="14">
    <source>
        <dbReference type="Proteomes" id="UP000694389"/>
    </source>
</evidence>
<keyword evidence="3" id="KW-0732">Signal</keyword>
<comment type="subcellular location">
    <subcellularLocation>
        <location evidence="1">Membrane</location>
    </subcellularLocation>
</comment>
<keyword evidence="7" id="KW-0325">Glycoprotein</keyword>
<keyword evidence="8" id="KW-0393">Immunoglobulin domain</keyword>
<dbReference type="GO" id="GO:1903037">
    <property type="term" value="P:regulation of leukocyte cell-cell adhesion"/>
    <property type="evidence" value="ECO:0007669"/>
    <property type="project" value="UniProtKB-ARBA"/>
</dbReference>
<feature type="transmembrane region" description="Helical" evidence="11">
    <location>
        <begin position="246"/>
        <end position="268"/>
    </location>
</feature>
<dbReference type="SUPFAM" id="SSF48726">
    <property type="entry name" value="Immunoglobulin"/>
    <property type="match status" value="2"/>
</dbReference>
<feature type="compositionally biased region" description="Basic residues" evidence="10">
    <location>
        <begin position="368"/>
        <end position="383"/>
    </location>
</feature>
<dbReference type="Pfam" id="PF07686">
    <property type="entry name" value="V-set"/>
    <property type="match status" value="1"/>
</dbReference>
<dbReference type="Ensembl" id="ENSDLAT00005086909.1">
    <property type="protein sequence ID" value="ENSDLAP00005080190.1"/>
    <property type="gene ID" value="ENSDLAG00005033659.1"/>
</dbReference>
<evidence type="ECO:0000256" key="1">
    <source>
        <dbReference type="ARBA" id="ARBA00004370"/>
    </source>
</evidence>
<dbReference type="InterPro" id="IPR003599">
    <property type="entry name" value="Ig_sub"/>
</dbReference>
<dbReference type="AlphaFoldDB" id="A0A8P4KSM1"/>
<dbReference type="GO" id="GO:0042110">
    <property type="term" value="P:T cell activation"/>
    <property type="evidence" value="ECO:0007669"/>
    <property type="project" value="UniProtKB-ARBA"/>
</dbReference>
<evidence type="ECO:0000256" key="3">
    <source>
        <dbReference type="ARBA" id="ARBA00022729"/>
    </source>
</evidence>
<dbReference type="GO" id="GO:0001817">
    <property type="term" value="P:regulation of cytokine production"/>
    <property type="evidence" value="ECO:0007669"/>
    <property type="project" value="TreeGrafter"/>
</dbReference>
<dbReference type="PANTHER" id="PTHR24100:SF151">
    <property type="entry name" value="ICOS LIGAND"/>
    <property type="match status" value="1"/>
</dbReference>
<evidence type="ECO:0000256" key="6">
    <source>
        <dbReference type="ARBA" id="ARBA00023157"/>
    </source>
</evidence>
<dbReference type="Pfam" id="PF22705">
    <property type="entry name" value="C2-set_3"/>
    <property type="match status" value="1"/>
</dbReference>
<dbReference type="SMART" id="SM00406">
    <property type="entry name" value="IGv"/>
    <property type="match status" value="1"/>
</dbReference>
<evidence type="ECO:0000256" key="10">
    <source>
        <dbReference type="SAM" id="MobiDB-lite"/>
    </source>
</evidence>
<feature type="region of interest" description="Disordered" evidence="10">
    <location>
        <begin position="368"/>
        <end position="397"/>
    </location>
</feature>
<comment type="similarity">
    <text evidence="9">Belongs to the SKINT family.</text>
</comment>
<dbReference type="InterPro" id="IPR053896">
    <property type="entry name" value="BTN3A2-like_Ig-C"/>
</dbReference>
<dbReference type="GO" id="GO:0050852">
    <property type="term" value="P:T cell receptor signaling pathway"/>
    <property type="evidence" value="ECO:0007669"/>
    <property type="project" value="TreeGrafter"/>
</dbReference>
<keyword evidence="6" id="KW-1015">Disulfide bond</keyword>
<reference evidence="13" key="2">
    <citation type="submission" date="2025-09" db="UniProtKB">
        <authorList>
            <consortium name="Ensembl"/>
        </authorList>
    </citation>
    <scope>IDENTIFICATION</scope>
</reference>
<dbReference type="GO" id="GO:0009897">
    <property type="term" value="C:external side of plasma membrane"/>
    <property type="evidence" value="ECO:0007669"/>
    <property type="project" value="TreeGrafter"/>
</dbReference>
<keyword evidence="2 11" id="KW-0812">Transmembrane</keyword>
<evidence type="ECO:0000256" key="4">
    <source>
        <dbReference type="ARBA" id="ARBA00022989"/>
    </source>
</evidence>
<sequence length="479" mass="55306">MDNPPKRDCTFTVSVFHHTVVLLLLTSCCTGQLQVIGPPRPLVAFIGYDIILPCHLQPAVDAATTTVEWSRPDLKPRFVHVWRSGQELLDDQHPSYKGRTSLFIENLKHGNISLKLSRVTMSDKGTYRCFIPMLNIDSTVELVFGSVSSPEIDISTVSSGVLLECKCKGWYLKPEVVWLDGEGNLLSAGPTETVRGPDDLYTVSSRVTVEKRQRFTCRVQQKDIHQTRESHIYVPADLFMVQGSSAVRITICSAVCFIAVVAVFFVVWKWGRNKIKTTNSSSELQLLMDGERHKEQRMTESEKMKYLEQTKAKLEEELQKNEGEMQHVHQEITALMDQKKVLNNQREKLILLQQEDKTQIEEYKKKMKIPPKTNKDKKMKKREKTLQDLERREREHEELLKNTETLLETTESMILGMTARKANLERDKEQINKNLKETERQREKSERKLQSEQSEREKEKPSSKDLSEVVLDKHLENLL</sequence>
<keyword evidence="4 11" id="KW-1133">Transmembrane helix</keyword>
<dbReference type="PROSITE" id="PS50835">
    <property type="entry name" value="IG_LIKE"/>
    <property type="match status" value="2"/>
</dbReference>
<dbReference type="Gene3D" id="2.60.40.10">
    <property type="entry name" value="Immunoglobulins"/>
    <property type="match status" value="2"/>
</dbReference>
<dbReference type="InterPro" id="IPR036179">
    <property type="entry name" value="Ig-like_dom_sf"/>
</dbReference>
<evidence type="ECO:0000256" key="7">
    <source>
        <dbReference type="ARBA" id="ARBA00023180"/>
    </source>
</evidence>
<dbReference type="PROSITE" id="PS51257">
    <property type="entry name" value="PROKAR_LIPOPROTEIN"/>
    <property type="match status" value="1"/>
</dbReference>
<keyword evidence="14" id="KW-1185">Reference proteome</keyword>
<evidence type="ECO:0000256" key="2">
    <source>
        <dbReference type="ARBA" id="ARBA00022692"/>
    </source>
</evidence>
<accession>A0A8P4KSM1</accession>
<dbReference type="PANTHER" id="PTHR24100">
    <property type="entry name" value="BUTYROPHILIN"/>
    <property type="match status" value="1"/>
</dbReference>
<dbReference type="SMART" id="SM00409">
    <property type="entry name" value="IG"/>
    <property type="match status" value="1"/>
</dbReference>
<feature type="domain" description="Ig-like" evidence="12">
    <location>
        <begin position="47"/>
        <end position="141"/>
    </location>
</feature>
<dbReference type="GO" id="GO:0050863">
    <property type="term" value="P:regulation of T cell activation"/>
    <property type="evidence" value="ECO:0007669"/>
    <property type="project" value="UniProtKB-ARBA"/>
</dbReference>
<dbReference type="InterPro" id="IPR013106">
    <property type="entry name" value="Ig_V-set"/>
</dbReference>
<dbReference type="InterPro" id="IPR007110">
    <property type="entry name" value="Ig-like_dom"/>
</dbReference>
<organism evidence="13 14">
    <name type="scientific">Dicentrarchus labrax</name>
    <name type="common">European seabass</name>
    <name type="synonym">Morone labrax</name>
    <dbReference type="NCBI Taxonomy" id="13489"/>
    <lineage>
        <taxon>Eukaryota</taxon>
        <taxon>Metazoa</taxon>
        <taxon>Chordata</taxon>
        <taxon>Craniata</taxon>
        <taxon>Vertebrata</taxon>
        <taxon>Euteleostomi</taxon>
        <taxon>Actinopterygii</taxon>
        <taxon>Neopterygii</taxon>
        <taxon>Teleostei</taxon>
        <taxon>Neoteleostei</taxon>
        <taxon>Acanthomorphata</taxon>
        <taxon>Eupercaria</taxon>
        <taxon>Moronidae</taxon>
        <taxon>Dicentrarchus</taxon>
    </lineage>
</organism>
<evidence type="ECO:0000256" key="11">
    <source>
        <dbReference type="SAM" id="Phobius"/>
    </source>
</evidence>
<dbReference type="FunFam" id="2.60.40.10:FF:000088">
    <property type="entry name" value="Butyrophilin subfamily 1 member A1"/>
    <property type="match status" value="1"/>
</dbReference>
<evidence type="ECO:0000256" key="5">
    <source>
        <dbReference type="ARBA" id="ARBA00023136"/>
    </source>
</evidence>
<dbReference type="InterPro" id="IPR050504">
    <property type="entry name" value="IgSF_BTN/MOG"/>
</dbReference>
<feature type="domain" description="Ig-like" evidence="12">
    <location>
        <begin position="150"/>
        <end position="233"/>
    </location>
</feature>
<keyword evidence="5 11" id="KW-0472">Membrane</keyword>
<feature type="compositionally biased region" description="Basic and acidic residues" evidence="10">
    <location>
        <begin position="384"/>
        <end position="397"/>
    </location>
</feature>
<dbReference type="GO" id="GO:0005102">
    <property type="term" value="F:signaling receptor binding"/>
    <property type="evidence" value="ECO:0007669"/>
    <property type="project" value="TreeGrafter"/>
</dbReference>
<evidence type="ECO:0000259" key="12">
    <source>
        <dbReference type="PROSITE" id="PS50835"/>
    </source>
</evidence>